<dbReference type="GO" id="GO:0071555">
    <property type="term" value="P:cell wall organization"/>
    <property type="evidence" value="ECO:0007669"/>
    <property type="project" value="UniProtKB-UniRule"/>
</dbReference>
<evidence type="ECO:0000256" key="4">
    <source>
        <dbReference type="ARBA" id="ARBA00022960"/>
    </source>
</evidence>
<dbReference type="Gene3D" id="2.40.440.10">
    <property type="entry name" value="L,D-transpeptidase catalytic domain-like"/>
    <property type="match status" value="1"/>
</dbReference>
<dbReference type="GO" id="GO:0008360">
    <property type="term" value="P:regulation of cell shape"/>
    <property type="evidence" value="ECO:0007669"/>
    <property type="project" value="UniProtKB-UniRule"/>
</dbReference>
<accession>A0A0K1XH00</accession>
<dbReference type="InterPro" id="IPR036366">
    <property type="entry name" value="PGBDSf"/>
</dbReference>
<keyword evidence="6 7" id="KW-0961">Cell wall biogenesis/degradation</keyword>
<dbReference type="GO" id="GO:0009252">
    <property type="term" value="P:peptidoglycan biosynthetic process"/>
    <property type="evidence" value="ECO:0007669"/>
    <property type="project" value="UniProtKB-UniPathway"/>
</dbReference>
<feature type="active site" description="Proton donor/acceptor" evidence="7">
    <location>
        <position position="465"/>
    </location>
</feature>
<evidence type="ECO:0000259" key="8">
    <source>
        <dbReference type="PROSITE" id="PS52029"/>
    </source>
</evidence>
<dbReference type="STRING" id="1697053.AKN87_01475"/>
<evidence type="ECO:0000256" key="2">
    <source>
        <dbReference type="ARBA" id="ARBA00005992"/>
    </source>
</evidence>
<evidence type="ECO:0000256" key="1">
    <source>
        <dbReference type="ARBA" id="ARBA00004752"/>
    </source>
</evidence>
<dbReference type="InterPro" id="IPR002477">
    <property type="entry name" value="Peptidoglycan-bd-like"/>
</dbReference>
<protein>
    <recommendedName>
        <fullName evidence="8">L,D-TPase catalytic domain-containing protein</fullName>
    </recommendedName>
</protein>
<dbReference type="InterPro" id="IPR052905">
    <property type="entry name" value="LD-transpeptidase_YkuD-like"/>
</dbReference>
<keyword evidence="5 7" id="KW-0573">Peptidoglycan synthesis</keyword>
<proteinExistence type="inferred from homology"/>
<gene>
    <name evidence="9" type="ORF">AKN88_11135</name>
</gene>
<dbReference type="GO" id="GO:0004180">
    <property type="term" value="F:carboxypeptidase activity"/>
    <property type="evidence" value="ECO:0007669"/>
    <property type="project" value="UniProtKB-ARBA"/>
</dbReference>
<comment type="similarity">
    <text evidence="2">Belongs to the YkuD family.</text>
</comment>
<dbReference type="UniPathway" id="UPA00219"/>
<dbReference type="Pfam" id="PF03734">
    <property type="entry name" value="YkuD"/>
    <property type="match status" value="1"/>
</dbReference>
<evidence type="ECO:0000256" key="5">
    <source>
        <dbReference type="ARBA" id="ARBA00022984"/>
    </source>
</evidence>
<dbReference type="InterPro" id="IPR036365">
    <property type="entry name" value="PGBD-like_sf"/>
</dbReference>
<keyword evidence="4 7" id="KW-0133">Cell shape</keyword>
<dbReference type="Pfam" id="PF20142">
    <property type="entry name" value="Scaffold"/>
    <property type="match status" value="1"/>
</dbReference>
<dbReference type="AlphaFoldDB" id="A0A0K1XH00"/>
<evidence type="ECO:0000256" key="7">
    <source>
        <dbReference type="PROSITE-ProRule" id="PRU01373"/>
    </source>
</evidence>
<dbReference type="InterPro" id="IPR038063">
    <property type="entry name" value="Transpep_catalytic_dom"/>
</dbReference>
<evidence type="ECO:0000256" key="3">
    <source>
        <dbReference type="ARBA" id="ARBA00022679"/>
    </source>
</evidence>
<dbReference type="CDD" id="cd16913">
    <property type="entry name" value="YkuD_like"/>
    <property type="match status" value="1"/>
</dbReference>
<dbReference type="PANTHER" id="PTHR41533">
    <property type="entry name" value="L,D-TRANSPEPTIDASE HI_1667-RELATED"/>
    <property type="match status" value="1"/>
</dbReference>
<dbReference type="InterPro" id="IPR005490">
    <property type="entry name" value="LD_TPept_cat_dom"/>
</dbReference>
<dbReference type="PROSITE" id="PS52029">
    <property type="entry name" value="LD_TPASE"/>
    <property type="match status" value="1"/>
</dbReference>
<dbReference type="InterPro" id="IPR045380">
    <property type="entry name" value="LD_TPept_scaffold_dom"/>
</dbReference>
<keyword evidence="3" id="KW-0808">Transferase</keyword>
<dbReference type="SUPFAM" id="SSF47090">
    <property type="entry name" value="PGBD-like"/>
    <property type="match status" value="1"/>
</dbReference>
<dbReference type="RefSeq" id="WP_231692780.1">
    <property type="nucleotide sequence ID" value="NZ_CP012365.1"/>
</dbReference>
<dbReference type="Pfam" id="PF01471">
    <property type="entry name" value="PG_binding_1"/>
    <property type="match status" value="1"/>
</dbReference>
<dbReference type="GO" id="GO:0016740">
    <property type="term" value="F:transferase activity"/>
    <property type="evidence" value="ECO:0007669"/>
    <property type="project" value="UniProtKB-KW"/>
</dbReference>
<dbReference type="SUPFAM" id="SSF141523">
    <property type="entry name" value="L,D-transpeptidase catalytic domain-like"/>
    <property type="match status" value="1"/>
</dbReference>
<dbReference type="Proteomes" id="UP000063953">
    <property type="component" value="Chromosome"/>
</dbReference>
<evidence type="ECO:0000313" key="9">
    <source>
        <dbReference type="EMBL" id="AKX60660.1"/>
    </source>
</evidence>
<sequence>MSSLIVGLSMAAELDDGQKTELKPVLSRLSEVCGGDLAQLSSNDLKQLSRFYTEFNFTPQWTSAEQREQLQAQIQQLRFDGLNPKQYPLAANHNAFDAESCTDIQLSYSYLSALQALRQGVLDPQQVEPYWFDKNTQGFNWQADTVALAAQYIAQPEQAFSAVRPKLITYQQLRNALQQRLERGQQSWVEVPAGAKSLKPNARDDERTPILRARLTELNYLPEVSAVDILPSAAGLAETTAVAESALAAEHLVASQAAARAEELHGLSAPIVEPENIYDAELVEAVKAFQRDHRLADDGIVGPATLKQINISPEQRNRQIAINLERMRWVNNLMEPTLLLTDIAGAQLNYFYQGEHVWQSRGQVGSAARKTPLMKSRVTHLTLNPTWTVPPTIYRRDKLPAIQRDIGYLARSRMTVLDMQGNRLDPYEIDWSNPGPIMLRQAAGPRNALGQVAIRFPNPFMVYLHDTPSQALFDRANRSVSSGCVRVENIQHLIDWLFKDAGSALQNKVKQVQQSGRTQNVSLAQPIPVLLAYWTAAVEENGRLQFRSDIYNYDSDLINAWRKAVEL</sequence>
<organism evidence="9 10">
    <name type="scientific">Thiopseudomonas alkaliphila</name>
    <dbReference type="NCBI Taxonomy" id="1697053"/>
    <lineage>
        <taxon>Bacteria</taxon>
        <taxon>Pseudomonadati</taxon>
        <taxon>Pseudomonadota</taxon>
        <taxon>Gammaproteobacteria</taxon>
        <taxon>Pseudomonadales</taxon>
        <taxon>Pseudomonadaceae</taxon>
        <taxon>Thiopseudomonas</taxon>
    </lineage>
</organism>
<name>A0A0K1XH00_9GAMM</name>
<evidence type="ECO:0000313" key="10">
    <source>
        <dbReference type="Proteomes" id="UP000063953"/>
    </source>
</evidence>
<dbReference type="PANTHER" id="PTHR41533:SF2">
    <property type="entry name" value="BLR7131 PROTEIN"/>
    <property type="match status" value="1"/>
</dbReference>
<feature type="active site" description="Nucleophile" evidence="7">
    <location>
        <position position="484"/>
    </location>
</feature>
<dbReference type="EMBL" id="CP012365">
    <property type="protein sequence ID" value="AKX60660.1"/>
    <property type="molecule type" value="Genomic_DNA"/>
</dbReference>
<reference evidence="9 10" key="1">
    <citation type="journal article" date="2015" name="Genome Announc.">
        <title>Genome Sequences of Oblitimonas alkaliphila gen. nov. sp. nov. (Proposed), a Novel Bacterium of the Pseudomonadaceae Family.</title>
        <authorList>
            <person name="Lauer A.C."/>
            <person name="Nicholson A.C."/>
            <person name="Humrighouse B.W."/>
            <person name="Emery B."/>
            <person name="Drobish A."/>
            <person name="Juieng P."/>
            <person name="Loparev V."/>
            <person name="McQuiston J.R."/>
        </authorList>
    </citation>
    <scope>NUCLEOTIDE SEQUENCE [LARGE SCALE GENOMIC DNA]</scope>
    <source>
        <strain evidence="9 10">E5571</strain>
    </source>
</reference>
<feature type="domain" description="L,D-TPase catalytic" evidence="8">
    <location>
        <begin position="337"/>
        <end position="508"/>
    </location>
</feature>
<dbReference type="Gene3D" id="1.10.101.10">
    <property type="entry name" value="PGBD-like superfamily/PGBD"/>
    <property type="match status" value="1"/>
</dbReference>
<comment type="pathway">
    <text evidence="1 7">Cell wall biogenesis; peptidoglycan biosynthesis.</text>
</comment>
<keyword evidence="10" id="KW-1185">Reference proteome</keyword>
<evidence type="ECO:0000256" key="6">
    <source>
        <dbReference type="ARBA" id="ARBA00023316"/>
    </source>
</evidence>